<proteinExistence type="inferred from homology"/>
<feature type="domain" description="HNH nuclease" evidence="2">
    <location>
        <begin position="315"/>
        <end position="367"/>
    </location>
</feature>
<dbReference type="CDD" id="cd00085">
    <property type="entry name" value="HNHc"/>
    <property type="match status" value="1"/>
</dbReference>
<comment type="similarity">
    <text evidence="1">Belongs to the Rv1128c/1148c/1588c/1702c/1945/3466 family.</text>
</comment>
<gene>
    <name evidence="3" type="ORF">CJEDD_12065</name>
</gene>
<dbReference type="RefSeq" id="WP_052333885.1">
    <property type="nucleotide sequence ID" value="NZ_CBYN010000167.1"/>
</dbReference>
<evidence type="ECO:0000313" key="4">
    <source>
        <dbReference type="Proteomes" id="UP001218071"/>
    </source>
</evidence>
<accession>A0ABY7UNI5</accession>
<dbReference type="InterPro" id="IPR003615">
    <property type="entry name" value="HNH_nuc"/>
</dbReference>
<dbReference type="GO" id="GO:0004519">
    <property type="term" value="F:endonuclease activity"/>
    <property type="evidence" value="ECO:0007669"/>
    <property type="project" value="UniProtKB-KW"/>
</dbReference>
<keyword evidence="3" id="KW-0378">Hydrolase</keyword>
<keyword evidence="3" id="KW-0255">Endonuclease</keyword>
<dbReference type="Gene3D" id="1.10.30.50">
    <property type="match status" value="1"/>
</dbReference>
<dbReference type="EMBL" id="CP063194">
    <property type="protein sequence ID" value="WCZ39979.1"/>
    <property type="molecule type" value="Genomic_DNA"/>
</dbReference>
<reference evidence="3 4" key="1">
    <citation type="submission" date="2020-10" db="EMBL/GenBank/DDBJ databases">
        <title>Complete genome sequence of Corynebacterium jeddahense DSM 45997, type strain of Corynebacterium jeddahense.</title>
        <authorList>
            <person name="Busche T."/>
            <person name="Kalinowski J."/>
            <person name="Ruckert C."/>
        </authorList>
    </citation>
    <scope>NUCLEOTIDE SEQUENCE [LARGE SCALE GENOMIC DNA]</scope>
    <source>
        <strain evidence="3 4">DSM 45997</strain>
    </source>
</reference>
<name>A0ABY7UNI5_9CORY</name>
<evidence type="ECO:0000256" key="1">
    <source>
        <dbReference type="ARBA" id="ARBA00023450"/>
    </source>
</evidence>
<dbReference type="Pfam" id="PF01844">
    <property type="entry name" value="HNH"/>
    <property type="match status" value="1"/>
</dbReference>
<evidence type="ECO:0000313" key="3">
    <source>
        <dbReference type="EMBL" id="WCZ39979.1"/>
    </source>
</evidence>
<dbReference type="Pfam" id="PF02720">
    <property type="entry name" value="DUF222"/>
    <property type="match status" value="1"/>
</dbReference>
<keyword evidence="3" id="KW-0540">Nuclease</keyword>
<protein>
    <submittedName>
        <fullName evidence="3">HNH endonuclease</fullName>
    </submittedName>
</protein>
<organism evidence="3 4">
    <name type="scientific">Corynebacterium jeddahense</name>
    <dbReference type="NCBI Taxonomy" id="1414719"/>
    <lineage>
        <taxon>Bacteria</taxon>
        <taxon>Bacillati</taxon>
        <taxon>Actinomycetota</taxon>
        <taxon>Actinomycetes</taxon>
        <taxon>Mycobacteriales</taxon>
        <taxon>Corynebacteriaceae</taxon>
        <taxon>Corynebacterium</taxon>
    </lineage>
</organism>
<dbReference type="InterPro" id="IPR002711">
    <property type="entry name" value="HNH"/>
</dbReference>
<keyword evidence="4" id="KW-1185">Reference proteome</keyword>
<dbReference type="InterPro" id="IPR003870">
    <property type="entry name" value="DUF222"/>
</dbReference>
<evidence type="ECO:0000259" key="2">
    <source>
        <dbReference type="SMART" id="SM00507"/>
    </source>
</evidence>
<sequence>MTETNTPAAENIATSLTREIEAAHTAMTRSKADLLEAIRLFDCLELAHECGATTTAQFLVRRLAISSSTAYEYVHVAHRIGRFQHLARHFREGELSYSTVRLLLKYLNEENEEELVSLALKLGYHELERALAGREPEGEGEEDPPEYYLRLHARDNGDISFHGNLNPADGAAFMAALKLGEIAYYDLDEVLEGGDPEEEDAVDEARDAVMDIEETVQARQTASGYGLPIGRILVNALMGMVHMIRTNPRNSLTTPAAHVNITATMDGRAYMPNNLGAPSMAIANILANANMRVSTVDETGLILNTGRQFRLVNPAQVNALLTMWGGQCAAPGCTHTRFIEMHHILDWANGGHTDLENLLPLCSACHSLVTEGYLQTVKEDADIHFIYGDGTRFVSRNYSMAQRCDNAMTMDEYNALMDEEVAFADA</sequence>
<dbReference type="Proteomes" id="UP001218071">
    <property type="component" value="Chromosome"/>
</dbReference>
<dbReference type="SMART" id="SM00507">
    <property type="entry name" value="HNHc"/>
    <property type="match status" value="1"/>
</dbReference>